<evidence type="ECO:0000313" key="1">
    <source>
        <dbReference type="EMBL" id="CAK0908039.1"/>
    </source>
</evidence>
<proteinExistence type="predicted"/>
<name>A0ABN9YA70_9DINO</name>
<reference evidence="1" key="1">
    <citation type="submission" date="2023-10" db="EMBL/GenBank/DDBJ databases">
        <authorList>
            <person name="Chen Y."/>
            <person name="Shah S."/>
            <person name="Dougan E. K."/>
            <person name="Thang M."/>
            <person name="Chan C."/>
        </authorList>
    </citation>
    <scope>NUCLEOTIDE SEQUENCE [LARGE SCALE GENOMIC DNA]</scope>
</reference>
<comment type="caution">
    <text evidence="1">The sequence shown here is derived from an EMBL/GenBank/DDBJ whole genome shotgun (WGS) entry which is preliminary data.</text>
</comment>
<sequence>MLLRRVLAGCLPACPTAGGHAALACSSDQQCFDVVALRLQRRHDRLNGVLRRLRWPRALHFEVDGVLHTLPVPSVHGGTQSQSDAMLSNHLAYLSGFFDGDGCVNVRSNAGSCSLSVSQSITQGCVLILFRSVLGGGIYYNSPGLGRRRPALQWRATGESGKWAAKQLSQYSRLKQGQLQIAAAWPKCSDLRALLARQLKAMKSAHYIPPNSEPCSWEYFAGFFDAEGYVKIPNHSASVHLRICQVNRHGLDSILGLLRKDSVGSWHLRHYPAAARPCHMLDCTDSHTSMNTLRQLLASGLMVKRNQAELALTLGPGSALPLREAMSRLSGNQGKGKRLDEHGAVRVKLIRKVRRKVRAQALRASLGEDDGEFSSLIQQVWRLQSQHAVGILSSQISDLRQDIRSLLAKGASLINRNTLPGEGPNPVQPRAAHGAALSSYTARRGTVRTEGVPLHCV</sequence>
<protein>
    <recommendedName>
        <fullName evidence="3">LAGLIDADG endonuclease</fullName>
    </recommendedName>
</protein>
<dbReference type="SUPFAM" id="SSF55608">
    <property type="entry name" value="Homing endonucleases"/>
    <property type="match status" value="2"/>
</dbReference>
<evidence type="ECO:0000313" key="2">
    <source>
        <dbReference type="Proteomes" id="UP001189429"/>
    </source>
</evidence>
<dbReference type="PROSITE" id="PS51257">
    <property type="entry name" value="PROKAR_LIPOPROTEIN"/>
    <property type="match status" value="1"/>
</dbReference>
<feature type="non-terminal residue" evidence="1">
    <location>
        <position position="457"/>
    </location>
</feature>
<dbReference type="EMBL" id="CAUYUJ010021948">
    <property type="protein sequence ID" value="CAK0908039.1"/>
    <property type="molecule type" value="Genomic_DNA"/>
</dbReference>
<organism evidence="1 2">
    <name type="scientific">Prorocentrum cordatum</name>
    <dbReference type="NCBI Taxonomy" id="2364126"/>
    <lineage>
        <taxon>Eukaryota</taxon>
        <taxon>Sar</taxon>
        <taxon>Alveolata</taxon>
        <taxon>Dinophyceae</taxon>
        <taxon>Prorocentrales</taxon>
        <taxon>Prorocentraceae</taxon>
        <taxon>Prorocentrum</taxon>
    </lineage>
</organism>
<accession>A0ABN9YA70</accession>
<dbReference type="Proteomes" id="UP001189429">
    <property type="component" value="Unassembled WGS sequence"/>
</dbReference>
<evidence type="ECO:0008006" key="3">
    <source>
        <dbReference type="Google" id="ProtNLM"/>
    </source>
</evidence>
<keyword evidence="2" id="KW-1185">Reference proteome</keyword>
<gene>
    <name evidence="1" type="ORF">PCOR1329_LOCUS82819</name>
</gene>
<dbReference type="InterPro" id="IPR027434">
    <property type="entry name" value="Homing_endonucl"/>
</dbReference>
<dbReference type="Gene3D" id="3.10.28.10">
    <property type="entry name" value="Homing endonucleases"/>
    <property type="match status" value="1"/>
</dbReference>